<evidence type="ECO:0000256" key="1">
    <source>
        <dbReference type="SAM" id="MobiDB-lite"/>
    </source>
</evidence>
<keyword evidence="2" id="KW-0732">Signal</keyword>
<dbReference type="Proteomes" id="UP000887540">
    <property type="component" value="Unplaced"/>
</dbReference>
<evidence type="ECO:0000256" key="2">
    <source>
        <dbReference type="SAM" id="SignalP"/>
    </source>
</evidence>
<evidence type="ECO:0000313" key="3">
    <source>
        <dbReference type="Proteomes" id="UP000887540"/>
    </source>
</evidence>
<dbReference type="WBParaSite" id="ACRNAN_Path_85.g314.t1">
    <property type="protein sequence ID" value="ACRNAN_Path_85.g314.t1"/>
    <property type="gene ID" value="ACRNAN_Path_85.g314"/>
</dbReference>
<evidence type="ECO:0000313" key="4">
    <source>
        <dbReference type="WBParaSite" id="ACRNAN_Path_85.g314.t1"/>
    </source>
</evidence>
<organism evidence="3 4">
    <name type="scientific">Acrobeloides nanus</name>
    <dbReference type="NCBI Taxonomy" id="290746"/>
    <lineage>
        <taxon>Eukaryota</taxon>
        <taxon>Metazoa</taxon>
        <taxon>Ecdysozoa</taxon>
        <taxon>Nematoda</taxon>
        <taxon>Chromadorea</taxon>
        <taxon>Rhabditida</taxon>
        <taxon>Tylenchina</taxon>
        <taxon>Cephalobomorpha</taxon>
        <taxon>Cephaloboidea</taxon>
        <taxon>Cephalobidae</taxon>
        <taxon>Acrobeloides</taxon>
    </lineage>
</organism>
<feature type="region of interest" description="Disordered" evidence="1">
    <location>
        <begin position="25"/>
        <end position="56"/>
    </location>
</feature>
<keyword evidence="3" id="KW-1185">Reference proteome</keyword>
<name>A0A914CCC9_9BILA</name>
<proteinExistence type="predicted"/>
<protein>
    <submittedName>
        <fullName evidence="4">RxLR effector protein</fullName>
    </submittedName>
</protein>
<feature type="chain" id="PRO_5037019491" evidence="2">
    <location>
        <begin position="21"/>
        <end position="88"/>
    </location>
</feature>
<sequence>MKTAIAFLLVVALIAITIDAATPTEEHVNSRMKKAPIEATPKEEHVNSRMKKAPIEDPINSVLQRDDENVRVVLGSQRTASIRMTRFE</sequence>
<reference evidence="4" key="1">
    <citation type="submission" date="2022-11" db="UniProtKB">
        <authorList>
            <consortium name="WormBaseParasite"/>
        </authorList>
    </citation>
    <scope>IDENTIFICATION</scope>
</reference>
<accession>A0A914CCC9</accession>
<dbReference type="AlphaFoldDB" id="A0A914CCC9"/>
<feature type="signal peptide" evidence="2">
    <location>
        <begin position="1"/>
        <end position="20"/>
    </location>
</feature>